<dbReference type="EMBL" id="CAJNOK010015819">
    <property type="protein sequence ID" value="CAF1232812.1"/>
    <property type="molecule type" value="Genomic_DNA"/>
</dbReference>
<reference evidence="3" key="1">
    <citation type="submission" date="2021-02" db="EMBL/GenBank/DDBJ databases">
        <authorList>
            <person name="Nowell W R."/>
        </authorList>
    </citation>
    <scope>NUCLEOTIDE SEQUENCE</scope>
</reference>
<dbReference type="Proteomes" id="UP000663829">
    <property type="component" value="Unassembled WGS sequence"/>
</dbReference>
<keyword evidence="6" id="KW-1185">Reference proteome</keyword>
<evidence type="ECO:0000313" key="2">
    <source>
        <dbReference type="EMBL" id="CAF1232812.1"/>
    </source>
</evidence>
<name>A0A815STT9_9BILA</name>
<dbReference type="Proteomes" id="UP000677228">
    <property type="component" value="Unassembled WGS sequence"/>
</dbReference>
<dbReference type="Proteomes" id="UP000681722">
    <property type="component" value="Unassembled WGS sequence"/>
</dbReference>
<sequence length="206" mass="23269">VLSTDFKNGEFIRESLVEKGQTYTVQVTAYVAGKLTANFMFSHFTPPPTMLLILPDSEITVQSRSYKGTVLQDSTTNARIPFEEIDRSTTETECINIKQEKLSSVVLAIINDPSSSSSSSPPPSPPPSQPTKPDKTTANNHFQFLYEKLRKAIAEKRKSSPHQYYPGKFHYLGYDWNSDCNINNQHKREDDDAHDVMCIVENEFAD</sequence>
<proteinExistence type="predicted"/>
<evidence type="ECO:0000313" key="4">
    <source>
        <dbReference type="EMBL" id="CAF4040906.1"/>
    </source>
</evidence>
<dbReference type="EMBL" id="CAJOBA010037363">
    <property type="protein sequence ID" value="CAF4040906.1"/>
    <property type="molecule type" value="Genomic_DNA"/>
</dbReference>
<evidence type="ECO:0000313" key="5">
    <source>
        <dbReference type="EMBL" id="CAF4360161.1"/>
    </source>
</evidence>
<dbReference type="EMBL" id="CAJOBC010087722">
    <property type="protein sequence ID" value="CAF4360161.1"/>
    <property type="molecule type" value="Genomic_DNA"/>
</dbReference>
<gene>
    <name evidence="3" type="ORF">GPM918_LOCUS36556</name>
    <name evidence="2" type="ORF">OVA965_LOCUS25458</name>
    <name evidence="5" type="ORF">SRO942_LOCUS37296</name>
    <name evidence="4" type="ORF">TMI583_LOCUS26184</name>
</gene>
<feature type="compositionally biased region" description="Pro residues" evidence="1">
    <location>
        <begin position="120"/>
        <end position="130"/>
    </location>
</feature>
<evidence type="ECO:0000313" key="6">
    <source>
        <dbReference type="Proteomes" id="UP000663829"/>
    </source>
</evidence>
<comment type="caution">
    <text evidence="3">The sequence shown here is derived from an EMBL/GenBank/DDBJ whole genome shotgun (WGS) entry which is preliminary data.</text>
</comment>
<protein>
    <submittedName>
        <fullName evidence="3">Uncharacterized protein</fullName>
    </submittedName>
</protein>
<feature type="region of interest" description="Disordered" evidence="1">
    <location>
        <begin position="112"/>
        <end position="137"/>
    </location>
</feature>
<dbReference type="AlphaFoldDB" id="A0A815STT9"/>
<evidence type="ECO:0000313" key="3">
    <source>
        <dbReference type="EMBL" id="CAF1498106.1"/>
    </source>
</evidence>
<organism evidence="3 6">
    <name type="scientific">Didymodactylos carnosus</name>
    <dbReference type="NCBI Taxonomy" id="1234261"/>
    <lineage>
        <taxon>Eukaryota</taxon>
        <taxon>Metazoa</taxon>
        <taxon>Spiralia</taxon>
        <taxon>Gnathifera</taxon>
        <taxon>Rotifera</taxon>
        <taxon>Eurotatoria</taxon>
        <taxon>Bdelloidea</taxon>
        <taxon>Philodinida</taxon>
        <taxon>Philodinidae</taxon>
        <taxon>Didymodactylos</taxon>
    </lineage>
</organism>
<evidence type="ECO:0000256" key="1">
    <source>
        <dbReference type="SAM" id="MobiDB-lite"/>
    </source>
</evidence>
<dbReference type="Proteomes" id="UP000682733">
    <property type="component" value="Unassembled WGS sequence"/>
</dbReference>
<feature type="non-terminal residue" evidence="3">
    <location>
        <position position="1"/>
    </location>
</feature>
<dbReference type="EMBL" id="CAJNOQ010022216">
    <property type="protein sequence ID" value="CAF1498106.1"/>
    <property type="molecule type" value="Genomic_DNA"/>
</dbReference>
<accession>A0A815STT9</accession>